<dbReference type="EMBL" id="CAJVCH010321068">
    <property type="protein sequence ID" value="CAG7786588.1"/>
    <property type="molecule type" value="Genomic_DNA"/>
</dbReference>
<evidence type="ECO:0000313" key="1">
    <source>
        <dbReference type="EMBL" id="CAG7786588.1"/>
    </source>
</evidence>
<evidence type="ECO:0000313" key="2">
    <source>
        <dbReference type="Proteomes" id="UP000708208"/>
    </source>
</evidence>
<feature type="non-terminal residue" evidence="1">
    <location>
        <position position="1"/>
    </location>
</feature>
<name>A0A8J2L2P9_9HEXA</name>
<comment type="caution">
    <text evidence="1">The sequence shown here is derived from an EMBL/GenBank/DDBJ whole genome shotgun (WGS) entry which is preliminary data.</text>
</comment>
<dbReference type="Proteomes" id="UP000708208">
    <property type="component" value="Unassembled WGS sequence"/>
</dbReference>
<protein>
    <submittedName>
        <fullName evidence="1">Uncharacterized protein</fullName>
    </submittedName>
</protein>
<keyword evidence="2" id="KW-1185">Reference proteome</keyword>
<gene>
    <name evidence="1" type="ORF">AFUS01_LOCUS25152</name>
</gene>
<reference evidence="1" key="1">
    <citation type="submission" date="2021-06" db="EMBL/GenBank/DDBJ databases">
        <authorList>
            <person name="Hodson N. C."/>
            <person name="Mongue J. A."/>
            <person name="Jaron S. K."/>
        </authorList>
    </citation>
    <scope>NUCLEOTIDE SEQUENCE</scope>
</reference>
<dbReference type="AlphaFoldDB" id="A0A8J2L2P9"/>
<proteinExistence type="predicted"/>
<organism evidence="1 2">
    <name type="scientific">Allacma fusca</name>
    <dbReference type="NCBI Taxonomy" id="39272"/>
    <lineage>
        <taxon>Eukaryota</taxon>
        <taxon>Metazoa</taxon>
        <taxon>Ecdysozoa</taxon>
        <taxon>Arthropoda</taxon>
        <taxon>Hexapoda</taxon>
        <taxon>Collembola</taxon>
        <taxon>Symphypleona</taxon>
        <taxon>Sminthuridae</taxon>
        <taxon>Allacma</taxon>
    </lineage>
</organism>
<accession>A0A8J2L2P9</accession>
<sequence>LARKTIKTLTVTFHTPFIKLLQHSTTAEAP</sequence>